<dbReference type="RefSeq" id="WP_386435674.1">
    <property type="nucleotide sequence ID" value="NZ_JBHSBB010000027.1"/>
</dbReference>
<keyword evidence="5" id="KW-0347">Helicase</keyword>
<feature type="domain" description="Helicase ATP-binding" evidence="3">
    <location>
        <begin position="32"/>
        <end position="204"/>
    </location>
</feature>
<dbReference type="PROSITE" id="PS51194">
    <property type="entry name" value="HELICASE_CTER"/>
    <property type="match status" value="1"/>
</dbReference>
<keyword evidence="1" id="KW-0547">Nucleotide-binding</keyword>
<dbReference type="SUPFAM" id="SSF52540">
    <property type="entry name" value="P-loop containing nucleoside triphosphate hydrolases"/>
    <property type="match status" value="1"/>
</dbReference>
<dbReference type="Pfam" id="PF00271">
    <property type="entry name" value="Helicase_C"/>
    <property type="match status" value="1"/>
</dbReference>
<dbReference type="InterPro" id="IPR014001">
    <property type="entry name" value="Helicase_ATP-bd"/>
</dbReference>
<dbReference type="EMBL" id="JBHSBB010000027">
    <property type="protein sequence ID" value="MFC4035549.1"/>
    <property type="molecule type" value="Genomic_DNA"/>
</dbReference>
<keyword evidence="2" id="KW-0067">ATP-binding</keyword>
<evidence type="ECO:0000259" key="3">
    <source>
        <dbReference type="PROSITE" id="PS51192"/>
    </source>
</evidence>
<dbReference type="SMART" id="SM00487">
    <property type="entry name" value="DEXDc"/>
    <property type="match status" value="1"/>
</dbReference>
<keyword evidence="5" id="KW-0378">Hydrolase</keyword>
<dbReference type="PROSITE" id="PS51192">
    <property type="entry name" value="HELICASE_ATP_BIND_1"/>
    <property type="match status" value="1"/>
</dbReference>
<dbReference type="InterPro" id="IPR027417">
    <property type="entry name" value="P-loop_NTPase"/>
</dbReference>
<dbReference type="InterPro" id="IPR052511">
    <property type="entry name" value="ATP-dep_Helicase"/>
</dbReference>
<gene>
    <name evidence="5" type="ORF">ACFO3J_29370</name>
</gene>
<dbReference type="Proteomes" id="UP001595765">
    <property type="component" value="Unassembled WGS sequence"/>
</dbReference>
<evidence type="ECO:0000259" key="4">
    <source>
        <dbReference type="PROSITE" id="PS51194"/>
    </source>
</evidence>
<dbReference type="GO" id="GO:0004386">
    <property type="term" value="F:helicase activity"/>
    <property type="evidence" value="ECO:0007669"/>
    <property type="project" value="UniProtKB-KW"/>
</dbReference>
<evidence type="ECO:0000313" key="6">
    <source>
        <dbReference type="Proteomes" id="UP001595765"/>
    </source>
</evidence>
<comment type="caution">
    <text evidence="5">The sequence shown here is derived from an EMBL/GenBank/DDBJ whole genome shotgun (WGS) entry which is preliminary data.</text>
</comment>
<dbReference type="InterPro" id="IPR001650">
    <property type="entry name" value="Helicase_C-like"/>
</dbReference>
<dbReference type="PANTHER" id="PTHR47962">
    <property type="entry name" value="ATP-DEPENDENT HELICASE LHR-RELATED-RELATED"/>
    <property type="match status" value="1"/>
</dbReference>
<reference evidence="6" key="1">
    <citation type="journal article" date="2019" name="Int. J. Syst. Evol. Microbiol.">
        <title>The Global Catalogue of Microorganisms (GCM) 10K type strain sequencing project: providing services to taxonomists for standard genome sequencing and annotation.</title>
        <authorList>
            <consortium name="The Broad Institute Genomics Platform"/>
            <consortium name="The Broad Institute Genome Sequencing Center for Infectious Disease"/>
            <person name="Wu L."/>
            <person name="Ma J."/>
        </authorList>
    </citation>
    <scope>NUCLEOTIDE SEQUENCE [LARGE SCALE GENOMIC DNA]</scope>
    <source>
        <strain evidence="6">CGMCC 4.7237</strain>
    </source>
</reference>
<sequence length="709" mass="77088">MSGADDLDPVLVHHIVNTLGWPGLRPLQEAATEPLLAGDDALLLAPTAGGKTEAAIFPLLSKMSADRWTGTSVLYVCPLKALLNNLLPRLGTYTDWLGRRAALWHGDVQATGRKKILTGRPDVLLTTPESLEAMLVSANVDHRAFFAGLRAIVVDEVHAFAGDDRGWHLLAVLERLQRVVGRPLQRVGLSATVGNPEELLQWLQGSGAGKRPGRVVAPHLDDAQAVSPAPARPPGDIQLDYVGSVENAATVIAALHRGEKRLVFCESRRLVEELGEKLRAKGVTTFLSHASLSVDERRRAEEAFADARDCVIVSTSTLELGIDVGDLDRVIQLDAPGTVASFLQRLGRTGRRSGTLRNCLFLALTEDGLLAAAAMLEQWSRGWVEPVVAPPEPRHIVAQQILALCLQEHQVGDRLWQEWWAGFGPFGQSAEPIVRHLVDQGYLDRDGDMLFIGSEAERRFGHRHFMNLTAVFTAAPEFTVLNGLAEIGKTDPTLLTEDVPGPRRLLLAGRSWQVTYIDWHRRRCFVEPVDGGGKAKWGGVGLAFTSYALTRAARDVLLGADPQVRLTGRASSCLAEARERFAEYVHPAGTLIVRHTDGDVRWWTWAGHRANATLTATLGGLADPAQRPNACWVRLGSDLTPQLWKQTTAHAAQHLCLPAVHEQALKGLKFSTALPPRLAEATLAARLADLEGAAAVLEQPVRFVSPVGP</sequence>
<dbReference type="InterPro" id="IPR011545">
    <property type="entry name" value="DEAD/DEAH_box_helicase_dom"/>
</dbReference>
<accession>A0ABV8HZ63</accession>
<evidence type="ECO:0000313" key="5">
    <source>
        <dbReference type="EMBL" id="MFC4035549.1"/>
    </source>
</evidence>
<dbReference type="Pfam" id="PF00270">
    <property type="entry name" value="DEAD"/>
    <property type="match status" value="1"/>
</dbReference>
<evidence type="ECO:0000256" key="2">
    <source>
        <dbReference type="ARBA" id="ARBA00022840"/>
    </source>
</evidence>
<dbReference type="SMART" id="SM00490">
    <property type="entry name" value="HELICc"/>
    <property type="match status" value="1"/>
</dbReference>
<keyword evidence="6" id="KW-1185">Reference proteome</keyword>
<evidence type="ECO:0000256" key="1">
    <source>
        <dbReference type="ARBA" id="ARBA00022741"/>
    </source>
</evidence>
<organism evidence="5 6">
    <name type="scientific">Streptomyces polygonati</name>
    <dbReference type="NCBI Taxonomy" id="1617087"/>
    <lineage>
        <taxon>Bacteria</taxon>
        <taxon>Bacillati</taxon>
        <taxon>Actinomycetota</taxon>
        <taxon>Actinomycetes</taxon>
        <taxon>Kitasatosporales</taxon>
        <taxon>Streptomycetaceae</taxon>
        <taxon>Streptomyces</taxon>
    </lineage>
</organism>
<proteinExistence type="predicted"/>
<dbReference type="Gene3D" id="3.40.50.300">
    <property type="entry name" value="P-loop containing nucleotide triphosphate hydrolases"/>
    <property type="match status" value="2"/>
</dbReference>
<feature type="domain" description="Helicase C-terminal" evidence="4">
    <location>
        <begin position="244"/>
        <end position="395"/>
    </location>
</feature>
<name>A0ABV8HZ63_9ACTN</name>
<protein>
    <submittedName>
        <fullName evidence="5">DEAD/DEAH box helicase</fullName>
    </submittedName>
</protein>
<dbReference type="PANTHER" id="PTHR47962:SF5">
    <property type="entry name" value="ATP-DEPENDENT HELICASE LHR-RELATED"/>
    <property type="match status" value="1"/>
</dbReference>